<keyword evidence="4" id="KW-1185">Reference proteome</keyword>
<accession>A0AAV3P5K0</accession>
<reference evidence="3 4" key="1">
    <citation type="submission" date="2024-01" db="EMBL/GenBank/DDBJ databases">
        <title>The complete chloroplast genome sequence of Lithospermum erythrorhizon: insights into the phylogenetic relationship among Boraginaceae species and the maternal lineages of purple gromwells.</title>
        <authorList>
            <person name="Okada T."/>
            <person name="Watanabe K."/>
        </authorList>
    </citation>
    <scope>NUCLEOTIDE SEQUENCE [LARGE SCALE GENOMIC DNA]</scope>
</reference>
<feature type="domain" description="C2H2-type" evidence="2">
    <location>
        <begin position="97"/>
        <end position="124"/>
    </location>
</feature>
<dbReference type="PANTHER" id="PTHR46353">
    <property type="entry name" value="ZINC FINGER PROTEIN 5"/>
    <property type="match status" value="1"/>
</dbReference>
<dbReference type="GO" id="GO:0000976">
    <property type="term" value="F:transcription cis-regulatory region binding"/>
    <property type="evidence" value="ECO:0007669"/>
    <property type="project" value="TreeGrafter"/>
</dbReference>
<name>A0AAV3P5K0_LITER</name>
<dbReference type="GO" id="GO:0005634">
    <property type="term" value="C:nucleus"/>
    <property type="evidence" value="ECO:0007669"/>
    <property type="project" value="TreeGrafter"/>
</dbReference>
<evidence type="ECO:0000313" key="3">
    <source>
        <dbReference type="EMBL" id="GAA0146875.1"/>
    </source>
</evidence>
<dbReference type="PROSITE" id="PS50157">
    <property type="entry name" value="ZINC_FINGER_C2H2_2"/>
    <property type="match status" value="1"/>
</dbReference>
<dbReference type="InterPro" id="IPR044299">
    <property type="entry name" value="GIS3/ZFP5/ZFP6"/>
</dbReference>
<organism evidence="3 4">
    <name type="scientific">Lithospermum erythrorhizon</name>
    <name type="common">Purple gromwell</name>
    <name type="synonym">Lithospermum officinale var. erythrorhizon</name>
    <dbReference type="NCBI Taxonomy" id="34254"/>
    <lineage>
        <taxon>Eukaryota</taxon>
        <taxon>Viridiplantae</taxon>
        <taxon>Streptophyta</taxon>
        <taxon>Embryophyta</taxon>
        <taxon>Tracheophyta</taxon>
        <taxon>Spermatophyta</taxon>
        <taxon>Magnoliopsida</taxon>
        <taxon>eudicotyledons</taxon>
        <taxon>Gunneridae</taxon>
        <taxon>Pentapetalae</taxon>
        <taxon>asterids</taxon>
        <taxon>lamiids</taxon>
        <taxon>Boraginales</taxon>
        <taxon>Boraginaceae</taxon>
        <taxon>Boraginoideae</taxon>
        <taxon>Lithospermeae</taxon>
        <taxon>Lithospermum</taxon>
    </lineage>
</organism>
<sequence>MKRDIEKTSCNKDNKDFVKNCLNGEKKIKLFGIEFDTSQNFKEEHKGKNVECDESDNSSQSSTISIGLLGGEKIIKDSSSTVAEPKVPLPEEKKNKLECQYCFKKLANSQALGGHQNAHKKERLRKKRFQLQARRESINYYLQPYKNSPTFDYHISSSPWSFDPSITLSDHFHCMRKLILASSNLIKISDLQLGLSLSSVSECNHNFST</sequence>
<gene>
    <name evidence="3" type="ORF">LIER_06723</name>
</gene>
<dbReference type="PROSITE" id="PS00028">
    <property type="entry name" value="ZINC_FINGER_C2H2_1"/>
    <property type="match status" value="1"/>
</dbReference>
<dbReference type="GO" id="GO:0009740">
    <property type="term" value="P:gibberellic acid mediated signaling pathway"/>
    <property type="evidence" value="ECO:0007669"/>
    <property type="project" value="TreeGrafter"/>
</dbReference>
<keyword evidence="1" id="KW-0863">Zinc-finger</keyword>
<dbReference type="GO" id="GO:0009736">
    <property type="term" value="P:cytokinin-activated signaling pathway"/>
    <property type="evidence" value="ECO:0007669"/>
    <property type="project" value="TreeGrafter"/>
</dbReference>
<keyword evidence="1" id="KW-0479">Metal-binding</keyword>
<dbReference type="GO" id="GO:0003700">
    <property type="term" value="F:DNA-binding transcription factor activity"/>
    <property type="evidence" value="ECO:0007669"/>
    <property type="project" value="TreeGrafter"/>
</dbReference>
<dbReference type="AlphaFoldDB" id="A0AAV3P5K0"/>
<evidence type="ECO:0000313" key="4">
    <source>
        <dbReference type="Proteomes" id="UP001454036"/>
    </source>
</evidence>
<dbReference type="PANTHER" id="PTHR46353:SF5">
    <property type="entry name" value="ZINC FINGER PROTEIN 5"/>
    <property type="match status" value="1"/>
</dbReference>
<evidence type="ECO:0000256" key="1">
    <source>
        <dbReference type="PROSITE-ProRule" id="PRU00042"/>
    </source>
</evidence>
<comment type="caution">
    <text evidence="3">The sequence shown here is derived from an EMBL/GenBank/DDBJ whole genome shotgun (WGS) entry which is preliminary data.</text>
</comment>
<keyword evidence="1" id="KW-0862">Zinc</keyword>
<dbReference type="GO" id="GO:0010090">
    <property type="term" value="P:trichome morphogenesis"/>
    <property type="evidence" value="ECO:0007669"/>
    <property type="project" value="InterPro"/>
</dbReference>
<dbReference type="InterPro" id="IPR013087">
    <property type="entry name" value="Znf_C2H2_type"/>
</dbReference>
<dbReference type="Proteomes" id="UP001454036">
    <property type="component" value="Unassembled WGS sequence"/>
</dbReference>
<dbReference type="EMBL" id="BAABME010000996">
    <property type="protein sequence ID" value="GAA0146875.1"/>
    <property type="molecule type" value="Genomic_DNA"/>
</dbReference>
<dbReference type="GO" id="GO:0008270">
    <property type="term" value="F:zinc ion binding"/>
    <property type="evidence" value="ECO:0007669"/>
    <property type="project" value="UniProtKB-KW"/>
</dbReference>
<protein>
    <recommendedName>
        <fullName evidence="2">C2H2-type domain-containing protein</fullName>
    </recommendedName>
</protein>
<dbReference type="Gene3D" id="3.30.160.60">
    <property type="entry name" value="Classic Zinc Finger"/>
    <property type="match status" value="1"/>
</dbReference>
<proteinExistence type="predicted"/>
<evidence type="ECO:0000259" key="2">
    <source>
        <dbReference type="PROSITE" id="PS50157"/>
    </source>
</evidence>